<sequence>MAPEVLQGTTKPNEASDVYSLGLTIWQMFSDGRVPYANFYDSNRLIERVVDEGYRESRPARLTEDYVWDLLQKCWAAKAEDRPTAQDVLRVLARSRVRMTRTVRTNLFTNAMFEGKGGSPDSSNRAVVARAPPNPIQKTVTPGDLMQSDVQDTQDSMMTLRSELSLVSDVYKGSDQTYIGSDTTYKGSDAMSEAPSDSGTGAVDDDPSRSDVPPKPWRTPAQHLILTAEAQPWNYPGLRPPAQPSRNENEETYKGSSVSGTGGIGDNVNLSDDDITPGEDTPKQDPAPASTARPFWPYSKDYVPRPPVQPAFRF</sequence>
<reference evidence="1" key="1">
    <citation type="submission" date="2022-07" db="EMBL/GenBank/DDBJ databases">
        <title>Genome Sequence of Phlebia brevispora.</title>
        <authorList>
            <person name="Buettner E."/>
        </authorList>
    </citation>
    <scope>NUCLEOTIDE SEQUENCE</scope>
    <source>
        <strain evidence="1">MPL23</strain>
    </source>
</reference>
<gene>
    <name evidence="1" type="ORF">NM688_g7206</name>
</gene>
<dbReference type="EMBL" id="JANHOG010001636">
    <property type="protein sequence ID" value="KAJ3533956.1"/>
    <property type="molecule type" value="Genomic_DNA"/>
</dbReference>
<name>A0ACC1S858_9APHY</name>
<protein>
    <submittedName>
        <fullName evidence="1">Uncharacterized protein</fullName>
    </submittedName>
</protein>
<comment type="caution">
    <text evidence="1">The sequence shown here is derived from an EMBL/GenBank/DDBJ whole genome shotgun (WGS) entry which is preliminary data.</text>
</comment>
<evidence type="ECO:0000313" key="2">
    <source>
        <dbReference type="Proteomes" id="UP001148662"/>
    </source>
</evidence>
<keyword evidence="2" id="KW-1185">Reference proteome</keyword>
<accession>A0ACC1S858</accession>
<organism evidence="1 2">
    <name type="scientific">Phlebia brevispora</name>
    <dbReference type="NCBI Taxonomy" id="194682"/>
    <lineage>
        <taxon>Eukaryota</taxon>
        <taxon>Fungi</taxon>
        <taxon>Dikarya</taxon>
        <taxon>Basidiomycota</taxon>
        <taxon>Agaricomycotina</taxon>
        <taxon>Agaricomycetes</taxon>
        <taxon>Polyporales</taxon>
        <taxon>Meruliaceae</taxon>
        <taxon>Phlebia</taxon>
    </lineage>
</organism>
<evidence type="ECO:0000313" key="1">
    <source>
        <dbReference type="EMBL" id="KAJ3533956.1"/>
    </source>
</evidence>
<dbReference type="Proteomes" id="UP001148662">
    <property type="component" value="Unassembled WGS sequence"/>
</dbReference>
<proteinExistence type="predicted"/>